<organism evidence="2 3">
    <name type="scientific">Tanacetum coccineum</name>
    <dbReference type="NCBI Taxonomy" id="301880"/>
    <lineage>
        <taxon>Eukaryota</taxon>
        <taxon>Viridiplantae</taxon>
        <taxon>Streptophyta</taxon>
        <taxon>Embryophyta</taxon>
        <taxon>Tracheophyta</taxon>
        <taxon>Spermatophyta</taxon>
        <taxon>Magnoliopsida</taxon>
        <taxon>eudicotyledons</taxon>
        <taxon>Gunneridae</taxon>
        <taxon>Pentapetalae</taxon>
        <taxon>asterids</taxon>
        <taxon>campanulids</taxon>
        <taxon>Asterales</taxon>
        <taxon>Asteraceae</taxon>
        <taxon>Asteroideae</taxon>
        <taxon>Anthemideae</taxon>
        <taxon>Anthemidinae</taxon>
        <taxon>Tanacetum</taxon>
    </lineage>
</organism>
<gene>
    <name evidence="2" type="ORF">Tco_1003826</name>
</gene>
<name>A0ABQ5FBI6_9ASTR</name>
<evidence type="ECO:0000313" key="3">
    <source>
        <dbReference type="Proteomes" id="UP001151760"/>
    </source>
</evidence>
<evidence type="ECO:0000256" key="1">
    <source>
        <dbReference type="SAM" id="MobiDB-lite"/>
    </source>
</evidence>
<feature type="compositionally biased region" description="Low complexity" evidence="1">
    <location>
        <begin position="27"/>
        <end position="45"/>
    </location>
</feature>
<sequence length="165" mass="19062">MNMNMSVILKTLRGIRIYNMHLLLSPRLSRTSSNPNNNLRTSSNTWYRTTENPSKNDMKTRHNRHRGQNENQRAVVIACNRETGQLSAEEHDWLVESNENWKHITSTWQRFQDVVPEVAQDSGPTYDTVPLEKVKCGVRTSRNVGRNLRTLNKSGKLLPLQQPNP</sequence>
<proteinExistence type="predicted"/>
<comment type="caution">
    <text evidence="2">The sequence shown here is derived from an EMBL/GenBank/DDBJ whole genome shotgun (WGS) entry which is preliminary data.</text>
</comment>
<keyword evidence="3" id="KW-1185">Reference proteome</keyword>
<dbReference type="EMBL" id="BQNB010017187">
    <property type="protein sequence ID" value="GJT60293.1"/>
    <property type="molecule type" value="Genomic_DNA"/>
</dbReference>
<dbReference type="Proteomes" id="UP001151760">
    <property type="component" value="Unassembled WGS sequence"/>
</dbReference>
<reference evidence="2" key="1">
    <citation type="journal article" date="2022" name="Int. J. Mol. Sci.">
        <title>Draft Genome of Tanacetum Coccineum: Genomic Comparison of Closely Related Tanacetum-Family Plants.</title>
        <authorList>
            <person name="Yamashiro T."/>
            <person name="Shiraishi A."/>
            <person name="Nakayama K."/>
            <person name="Satake H."/>
        </authorList>
    </citation>
    <scope>NUCLEOTIDE SEQUENCE</scope>
</reference>
<accession>A0ABQ5FBI6</accession>
<feature type="region of interest" description="Disordered" evidence="1">
    <location>
        <begin position="27"/>
        <end position="69"/>
    </location>
</feature>
<reference evidence="2" key="2">
    <citation type="submission" date="2022-01" db="EMBL/GenBank/DDBJ databases">
        <authorList>
            <person name="Yamashiro T."/>
            <person name="Shiraishi A."/>
            <person name="Satake H."/>
            <person name="Nakayama K."/>
        </authorList>
    </citation>
    <scope>NUCLEOTIDE SEQUENCE</scope>
</reference>
<protein>
    <submittedName>
        <fullName evidence="2">Uncharacterized protein</fullName>
    </submittedName>
</protein>
<evidence type="ECO:0000313" key="2">
    <source>
        <dbReference type="EMBL" id="GJT60293.1"/>
    </source>
</evidence>